<dbReference type="OrthoDB" id="5372233at2"/>
<dbReference type="PANTHER" id="PTHR31157:SF1">
    <property type="entry name" value="SCP DOMAIN-CONTAINING PROTEIN"/>
    <property type="match status" value="1"/>
</dbReference>
<dbReference type="SUPFAM" id="SSF55797">
    <property type="entry name" value="PR-1-like"/>
    <property type="match status" value="1"/>
</dbReference>
<evidence type="ECO:0000259" key="3">
    <source>
        <dbReference type="Pfam" id="PF00188"/>
    </source>
</evidence>
<gene>
    <name evidence="4" type="ORF">SAMN06265795_101208</name>
</gene>
<organism evidence="4 5">
    <name type="scientific">Noviherbaspirillum humi</name>
    <dbReference type="NCBI Taxonomy" id="1688639"/>
    <lineage>
        <taxon>Bacteria</taxon>
        <taxon>Pseudomonadati</taxon>
        <taxon>Pseudomonadota</taxon>
        <taxon>Betaproteobacteria</taxon>
        <taxon>Burkholderiales</taxon>
        <taxon>Oxalobacteraceae</taxon>
        <taxon>Noviherbaspirillum</taxon>
    </lineage>
</organism>
<sequence>MSFISRQAPSAASALIVALLLAACGGGGGNSSSGSNTLSGVSTTQGPSAATVAGETSAPAATGNTATDGIAWFNYRRQQMGLPAFTRDARIDKAAAAHSNYQRLNNTITHDETQGLPGFTGVSVGDRLVAASYTFNSNTSYAYGEVISSTPDTSGFIAAEDLIAAIYHRFVVMEPTFKGVGGGVGTVTGGNTYFTADFTAYPLTSVLGKGKMLVYPFASQQRVPRSFFSDNELPDPVPGRNEVGYPISVHADITSTVTVQSFTVAPRNGAPLTTRLLVNSSDAETPTSAAAIVPLNVLSAGTTYDVQFTGTVDGAPVTRSWSFTTQ</sequence>
<dbReference type="CDD" id="cd05379">
    <property type="entry name" value="CAP_bacterial"/>
    <property type="match status" value="1"/>
</dbReference>
<dbReference type="EMBL" id="FZOT01000001">
    <property type="protein sequence ID" value="SNS14052.1"/>
    <property type="molecule type" value="Genomic_DNA"/>
</dbReference>
<feature type="domain" description="SCP" evidence="3">
    <location>
        <begin position="73"/>
        <end position="198"/>
    </location>
</feature>
<accession>A0A239C2D3</accession>
<evidence type="ECO:0000313" key="4">
    <source>
        <dbReference type="EMBL" id="SNS14052.1"/>
    </source>
</evidence>
<name>A0A239C2D3_9BURK</name>
<dbReference type="InterPro" id="IPR035940">
    <property type="entry name" value="CAP_sf"/>
</dbReference>
<dbReference type="PANTHER" id="PTHR31157">
    <property type="entry name" value="SCP DOMAIN-CONTAINING PROTEIN"/>
    <property type="match status" value="1"/>
</dbReference>
<feature type="signal peptide" evidence="2">
    <location>
        <begin position="1"/>
        <end position="22"/>
    </location>
</feature>
<dbReference type="PROSITE" id="PS51257">
    <property type="entry name" value="PROKAR_LIPOPROTEIN"/>
    <property type="match status" value="1"/>
</dbReference>
<dbReference type="AlphaFoldDB" id="A0A239C2D3"/>
<dbReference type="Gene3D" id="3.40.33.10">
    <property type="entry name" value="CAP"/>
    <property type="match status" value="1"/>
</dbReference>
<dbReference type="Pfam" id="PF00188">
    <property type="entry name" value="CAP"/>
    <property type="match status" value="1"/>
</dbReference>
<proteinExistence type="predicted"/>
<feature type="chain" id="PRO_5012986382" evidence="2">
    <location>
        <begin position="23"/>
        <end position="326"/>
    </location>
</feature>
<protein>
    <submittedName>
        <fullName evidence="4">Uncharacterized conserved protein YkwD, contains CAP (CSP/antigen 5/PR1) domain</fullName>
    </submittedName>
</protein>
<dbReference type="InterPro" id="IPR014044">
    <property type="entry name" value="CAP_dom"/>
</dbReference>
<evidence type="ECO:0000313" key="5">
    <source>
        <dbReference type="Proteomes" id="UP000198284"/>
    </source>
</evidence>
<evidence type="ECO:0000256" key="2">
    <source>
        <dbReference type="SAM" id="SignalP"/>
    </source>
</evidence>
<reference evidence="4 5" key="1">
    <citation type="submission" date="2017-06" db="EMBL/GenBank/DDBJ databases">
        <authorList>
            <person name="Kim H.J."/>
            <person name="Triplett B.A."/>
        </authorList>
    </citation>
    <scope>NUCLEOTIDE SEQUENCE [LARGE SCALE GENOMIC DNA]</scope>
    <source>
        <strain evidence="4 5">U15</strain>
    </source>
</reference>
<dbReference type="Proteomes" id="UP000198284">
    <property type="component" value="Unassembled WGS sequence"/>
</dbReference>
<dbReference type="RefSeq" id="WP_089397439.1">
    <property type="nucleotide sequence ID" value="NZ_FZOT01000001.1"/>
</dbReference>
<evidence type="ECO:0000256" key="1">
    <source>
        <dbReference type="SAM" id="MobiDB-lite"/>
    </source>
</evidence>
<keyword evidence="2" id="KW-0732">Signal</keyword>
<keyword evidence="5" id="KW-1185">Reference proteome</keyword>
<feature type="region of interest" description="Disordered" evidence="1">
    <location>
        <begin position="32"/>
        <end position="61"/>
    </location>
</feature>